<dbReference type="EC" id="2.7.6.5" evidence="2"/>
<dbReference type="Gene3D" id="3.30.70.260">
    <property type="match status" value="1"/>
</dbReference>
<dbReference type="GO" id="GO:0042594">
    <property type="term" value="P:response to starvation"/>
    <property type="evidence" value="ECO:0007669"/>
    <property type="project" value="TreeGrafter"/>
</dbReference>
<protein>
    <submittedName>
        <fullName evidence="2">GTP pyrophosphokinase</fullName>
        <ecNumber evidence="2">2.7.6.5</ecNumber>
    </submittedName>
</protein>
<dbReference type="GO" id="GO:0016301">
    <property type="term" value="F:kinase activity"/>
    <property type="evidence" value="ECO:0007669"/>
    <property type="project" value="UniProtKB-KW"/>
</dbReference>
<dbReference type="GO" id="GO:0008728">
    <property type="term" value="F:GTP diphosphokinase activity"/>
    <property type="evidence" value="ECO:0007669"/>
    <property type="project" value="UniProtKB-EC"/>
</dbReference>
<dbReference type="InterPro" id="IPR045865">
    <property type="entry name" value="ACT-like_dom_sf"/>
</dbReference>
<dbReference type="GO" id="GO:0008893">
    <property type="term" value="F:guanosine-3',5'-bis(diphosphate) 3'-diphosphatase activity"/>
    <property type="evidence" value="ECO:0007669"/>
    <property type="project" value="TreeGrafter"/>
</dbReference>
<reference evidence="2" key="1">
    <citation type="submission" date="2019-08" db="EMBL/GenBank/DDBJ databases">
        <authorList>
            <person name="Kucharzyk K."/>
            <person name="Murdoch R.W."/>
            <person name="Higgins S."/>
            <person name="Loffler F."/>
        </authorList>
    </citation>
    <scope>NUCLEOTIDE SEQUENCE</scope>
</reference>
<dbReference type="Pfam" id="PF13291">
    <property type="entry name" value="ACT_4"/>
    <property type="match status" value="1"/>
</dbReference>
<dbReference type="PANTHER" id="PTHR21262:SF31">
    <property type="entry name" value="GTP PYROPHOSPHOKINASE"/>
    <property type="match status" value="1"/>
</dbReference>
<dbReference type="EMBL" id="VSSQ01010733">
    <property type="protein sequence ID" value="MPM45077.1"/>
    <property type="molecule type" value="Genomic_DNA"/>
</dbReference>
<dbReference type="PROSITE" id="PS51671">
    <property type="entry name" value="ACT"/>
    <property type="match status" value="1"/>
</dbReference>
<feature type="domain" description="ACT" evidence="1">
    <location>
        <begin position="179"/>
        <end position="252"/>
    </location>
</feature>
<evidence type="ECO:0000313" key="2">
    <source>
        <dbReference type="EMBL" id="MPM45077.1"/>
    </source>
</evidence>
<comment type="caution">
    <text evidence="2">The sequence shown here is derived from an EMBL/GenBank/DDBJ whole genome shotgun (WGS) entry which is preliminary data.</text>
</comment>
<keyword evidence="2" id="KW-0418">Kinase</keyword>
<sequence>MNPNLGLVHTQRARSKIRAWFKHQNREQNLTQGKAILERELHRLGLADFNLEALAKGFDYRTVEDLYVGVGCGDISLGHIVNKLSEEEKEDNNFLNLRPTIPQKLPSSDAVAVLGLKNILTVYAKCCNPAPGDEIVGYITRGRGATIHRQDCPNMLRMKDKERVVRVSWGEPQSTFPVEIQIKAYDRQGLMGDISSLLNDENINLKDIKLNVTHNLAYMHLVVEISDIAQLSRVLTKIENLPNVMEAYRFKPG</sequence>
<dbReference type="InterPro" id="IPR045600">
    <property type="entry name" value="RelA/SpoT_AH_RIS"/>
</dbReference>
<name>A0A644ZWE7_9ZZZZ</name>
<dbReference type="SUPFAM" id="SSF55021">
    <property type="entry name" value="ACT-like"/>
    <property type="match status" value="1"/>
</dbReference>
<dbReference type="AlphaFoldDB" id="A0A644ZWE7"/>
<keyword evidence="2" id="KW-0808">Transferase</keyword>
<gene>
    <name evidence="2" type="primary">relA_26</name>
    <name evidence="2" type="ORF">SDC9_91762</name>
</gene>
<dbReference type="Pfam" id="PF19296">
    <property type="entry name" value="RelA_AH_RIS"/>
    <property type="match status" value="1"/>
</dbReference>
<dbReference type="CDD" id="cd04876">
    <property type="entry name" value="ACT_RelA-SpoT"/>
    <property type="match status" value="1"/>
</dbReference>
<organism evidence="2">
    <name type="scientific">bioreactor metagenome</name>
    <dbReference type="NCBI Taxonomy" id="1076179"/>
    <lineage>
        <taxon>unclassified sequences</taxon>
        <taxon>metagenomes</taxon>
        <taxon>ecological metagenomes</taxon>
    </lineage>
</organism>
<dbReference type="GO" id="GO:0005886">
    <property type="term" value="C:plasma membrane"/>
    <property type="evidence" value="ECO:0007669"/>
    <property type="project" value="TreeGrafter"/>
</dbReference>
<dbReference type="PANTHER" id="PTHR21262">
    <property type="entry name" value="GUANOSINE-3',5'-BIS DIPHOSPHATE 3'-PYROPHOSPHOHYDROLASE"/>
    <property type="match status" value="1"/>
</dbReference>
<proteinExistence type="predicted"/>
<dbReference type="GO" id="GO:0015969">
    <property type="term" value="P:guanosine tetraphosphate metabolic process"/>
    <property type="evidence" value="ECO:0007669"/>
    <property type="project" value="TreeGrafter"/>
</dbReference>
<accession>A0A644ZWE7</accession>
<evidence type="ECO:0000259" key="1">
    <source>
        <dbReference type="PROSITE" id="PS51671"/>
    </source>
</evidence>
<dbReference type="InterPro" id="IPR002912">
    <property type="entry name" value="ACT_dom"/>
</dbReference>